<dbReference type="Gene3D" id="2.60.120.290">
    <property type="entry name" value="Spermadhesin, CUB domain"/>
    <property type="match status" value="1"/>
</dbReference>
<reference evidence="3" key="2">
    <citation type="journal article" date="2021" name="Genome Biol. Evol.">
        <title>Developing a high-quality reference genome for a parasitic bivalve with doubly uniparental inheritance (Bivalvia: Unionida).</title>
        <authorList>
            <person name="Smith C.H."/>
        </authorList>
    </citation>
    <scope>NUCLEOTIDE SEQUENCE</scope>
    <source>
        <strain evidence="3">CHS0354</strain>
        <tissue evidence="3">Mantle</tissue>
    </source>
</reference>
<accession>A0AAE0VQF7</accession>
<evidence type="ECO:0000313" key="4">
    <source>
        <dbReference type="Proteomes" id="UP001195483"/>
    </source>
</evidence>
<evidence type="ECO:0000256" key="1">
    <source>
        <dbReference type="ARBA" id="ARBA00023157"/>
    </source>
</evidence>
<sequence>MDEQQENDMDDHQTIRKIINIPKKRTCGEPPSNIGDLVLIGKQGDAAFYDCPGIDLFQHEYTPTCPIIYCQDNGNYSTPVFEPDVSLCGTPDVDIQVIESPSGEITSANYPSNYNPMSTASVIAWNILVQGKNLKFKVEDLDIDQDTEILLVCGLGEITWTDDNEAALIGFEFTCKKPCAQIILFQSPGPGGRGFKISFTS</sequence>
<proteinExistence type="predicted"/>
<dbReference type="InterPro" id="IPR035914">
    <property type="entry name" value="Sperma_CUB_dom_sf"/>
</dbReference>
<comment type="caution">
    <text evidence="3">The sequence shown here is derived from an EMBL/GenBank/DDBJ whole genome shotgun (WGS) entry which is preliminary data.</text>
</comment>
<organism evidence="3 4">
    <name type="scientific">Potamilus streckersoni</name>
    <dbReference type="NCBI Taxonomy" id="2493646"/>
    <lineage>
        <taxon>Eukaryota</taxon>
        <taxon>Metazoa</taxon>
        <taxon>Spiralia</taxon>
        <taxon>Lophotrochozoa</taxon>
        <taxon>Mollusca</taxon>
        <taxon>Bivalvia</taxon>
        <taxon>Autobranchia</taxon>
        <taxon>Heteroconchia</taxon>
        <taxon>Palaeoheterodonta</taxon>
        <taxon>Unionida</taxon>
        <taxon>Unionoidea</taxon>
        <taxon>Unionidae</taxon>
        <taxon>Ambleminae</taxon>
        <taxon>Lampsilini</taxon>
        <taxon>Potamilus</taxon>
    </lineage>
</organism>
<reference evidence="3" key="3">
    <citation type="submission" date="2023-05" db="EMBL/GenBank/DDBJ databases">
        <authorList>
            <person name="Smith C.H."/>
        </authorList>
    </citation>
    <scope>NUCLEOTIDE SEQUENCE</scope>
    <source>
        <strain evidence="3">CHS0354</strain>
        <tissue evidence="3">Mantle</tissue>
    </source>
</reference>
<feature type="domain" description="CUB" evidence="2">
    <location>
        <begin position="98"/>
        <end position="177"/>
    </location>
</feature>
<protein>
    <recommendedName>
        <fullName evidence="2">CUB domain-containing protein</fullName>
    </recommendedName>
</protein>
<dbReference type="Pfam" id="PF00431">
    <property type="entry name" value="CUB"/>
    <property type="match status" value="1"/>
</dbReference>
<name>A0AAE0VQF7_9BIVA</name>
<evidence type="ECO:0000313" key="3">
    <source>
        <dbReference type="EMBL" id="KAK3585225.1"/>
    </source>
</evidence>
<evidence type="ECO:0000259" key="2">
    <source>
        <dbReference type="Pfam" id="PF00431"/>
    </source>
</evidence>
<dbReference type="Proteomes" id="UP001195483">
    <property type="component" value="Unassembled WGS sequence"/>
</dbReference>
<dbReference type="InterPro" id="IPR000859">
    <property type="entry name" value="CUB_dom"/>
</dbReference>
<dbReference type="EMBL" id="JAEAOA010001663">
    <property type="protein sequence ID" value="KAK3585225.1"/>
    <property type="molecule type" value="Genomic_DNA"/>
</dbReference>
<gene>
    <name evidence="3" type="ORF">CHS0354_027521</name>
</gene>
<reference evidence="3" key="1">
    <citation type="journal article" date="2021" name="Genome Biol. Evol.">
        <title>A High-Quality Reference Genome for a Parasitic Bivalve with Doubly Uniparental Inheritance (Bivalvia: Unionida).</title>
        <authorList>
            <person name="Smith C.H."/>
        </authorList>
    </citation>
    <scope>NUCLEOTIDE SEQUENCE</scope>
    <source>
        <strain evidence="3">CHS0354</strain>
    </source>
</reference>
<dbReference type="AlphaFoldDB" id="A0AAE0VQF7"/>
<dbReference type="SUPFAM" id="SSF49854">
    <property type="entry name" value="Spermadhesin, CUB domain"/>
    <property type="match status" value="1"/>
</dbReference>
<keyword evidence="1" id="KW-1015">Disulfide bond</keyword>
<keyword evidence="4" id="KW-1185">Reference proteome</keyword>